<feature type="region of interest" description="Disordered" evidence="1">
    <location>
        <begin position="623"/>
        <end position="649"/>
    </location>
</feature>
<accession>A0A835Y4T4</accession>
<feature type="region of interest" description="Disordered" evidence="1">
    <location>
        <begin position="2921"/>
        <end position="2980"/>
    </location>
</feature>
<dbReference type="SUPFAM" id="SSF53850">
    <property type="entry name" value="Periplasmic binding protein-like II"/>
    <property type="match status" value="1"/>
</dbReference>
<evidence type="ECO:0000256" key="2">
    <source>
        <dbReference type="SAM" id="SignalP"/>
    </source>
</evidence>
<evidence type="ECO:0000259" key="3">
    <source>
        <dbReference type="PROSITE" id="PS50125"/>
    </source>
</evidence>
<gene>
    <name evidence="4" type="ORF">HYH03_005638</name>
</gene>
<feature type="compositionally biased region" description="Basic residues" evidence="1">
    <location>
        <begin position="1440"/>
        <end position="1450"/>
    </location>
</feature>
<evidence type="ECO:0000256" key="1">
    <source>
        <dbReference type="SAM" id="MobiDB-lite"/>
    </source>
</evidence>
<keyword evidence="2" id="KW-0732">Signal</keyword>
<feature type="compositionally biased region" description="Gly residues" evidence="1">
    <location>
        <begin position="856"/>
        <end position="874"/>
    </location>
</feature>
<proteinExistence type="predicted"/>
<feature type="compositionally biased region" description="Polar residues" evidence="1">
    <location>
        <begin position="2669"/>
        <end position="2686"/>
    </location>
</feature>
<feature type="region of interest" description="Disordered" evidence="1">
    <location>
        <begin position="3170"/>
        <end position="3228"/>
    </location>
</feature>
<feature type="compositionally biased region" description="Basic and acidic residues" evidence="1">
    <location>
        <begin position="1756"/>
        <end position="1769"/>
    </location>
</feature>
<feature type="compositionally biased region" description="Low complexity" evidence="1">
    <location>
        <begin position="3125"/>
        <end position="3138"/>
    </location>
</feature>
<evidence type="ECO:0000313" key="4">
    <source>
        <dbReference type="EMBL" id="KAG2496412.1"/>
    </source>
</evidence>
<comment type="caution">
    <text evidence="4">The sequence shown here is derived from an EMBL/GenBank/DDBJ whole genome shotgun (WGS) entry which is preliminary data.</text>
</comment>
<feature type="domain" description="Guanylate cyclase" evidence="3">
    <location>
        <begin position="713"/>
        <end position="767"/>
    </location>
</feature>
<keyword evidence="5" id="KW-1185">Reference proteome</keyword>
<feature type="region of interest" description="Disordered" evidence="1">
    <location>
        <begin position="918"/>
        <end position="1032"/>
    </location>
</feature>
<feature type="region of interest" description="Disordered" evidence="1">
    <location>
        <begin position="2102"/>
        <end position="2175"/>
    </location>
</feature>
<feature type="compositionally biased region" description="Pro residues" evidence="1">
    <location>
        <begin position="1599"/>
        <end position="1610"/>
    </location>
</feature>
<feature type="region of interest" description="Disordered" evidence="1">
    <location>
        <begin position="2209"/>
        <end position="2351"/>
    </location>
</feature>
<dbReference type="SUPFAM" id="SSF55073">
    <property type="entry name" value="Nucleotide cyclase"/>
    <property type="match status" value="1"/>
</dbReference>
<feature type="region of interest" description="Disordered" evidence="1">
    <location>
        <begin position="3268"/>
        <end position="3297"/>
    </location>
</feature>
<feature type="region of interest" description="Disordered" evidence="1">
    <location>
        <begin position="2713"/>
        <end position="2788"/>
    </location>
</feature>
<feature type="compositionally biased region" description="Low complexity" evidence="1">
    <location>
        <begin position="2002"/>
        <end position="2016"/>
    </location>
</feature>
<feature type="region of interest" description="Disordered" evidence="1">
    <location>
        <begin position="4207"/>
        <end position="4285"/>
    </location>
</feature>
<dbReference type="GO" id="GO:0035556">
    <property type="term" value="P:intracellular signal transduction"/>
    <property type="evidence" value="ECO:0007669"/>
    <property type="project" value="InterPro"/>
</dbReference>
<feature type="compositionally biased region" description="Low complexity" evidence="1">
    <location>
        <begin position="1736"/>
        <end position="1755"/>
    </location>
</feature>
<feature type="compositionally biased region" description="Basic and acidic residues" evidence="1">
    <location>
        <begin position="1171"/>
        <end position="1184"/>
    </location>
</feature>
<feature type="compositionally biased region" description="Low complexity" evidence="1">
    <location>
        <begin position="2720"/>
        <end position="2736"/>
    </location>
</feature>
<feature type="chain" id="PRO_5032928160" description="Guanylate cyclase domain-containing protein" evidence="2">
    <location>
        <begin position="31"/>
        <end position="4393"/>
    </location>
</feature>
<feature type="compositionally biased region" description="Low complexity" evidence="1">
    <location>
        <begin position="4230"/>
        <end position="4283"/>
    </location>
</feature>
<dbReference type="Proteomes" id="UP000612055">
    <property type="component" value="Unassembled WGS sequence"/>
</dbReference>
<feature type="region of interest" description="Disordered" evidence="1">
    <location>
        <begin position="1692"/>
        <end position="1786"/>
    </location>
</feature>
<dbReference type="PROSITE" id="PS50125">
    <property type="entry name" value="GUANYLATE_CYCLASE_2"/>
    <property type="match status" value="1"/>
</dbReference>
<protein>
    <recommendedName>
        <fullName evidence="3">Guanylate cyclase domain-containing protein</fullName>
    </recommendedName>
</protein>
<feature type="region of interest" description="Disordered" evidence="1">
    <location>
        <begin position="3315"/>
        <end position="3334"/>
    </location>
</feature>
<feature type="compositionally biased region" description="Low complexity" evidence="1">
    <location>
        <begin position="3578"/>
        <end position="3595"/>
    </location>
</feature>
<feature type="region of interest" description="Disordered" evidence="1">
    <location>
        <begin position="3125"/>
        <end position="3155"/>
    </location>
</feature>
<feature type="region of interest" description="Disordered" evidence="1">
    <location>
        <begin position="4043"/>
        <end position="4085"/>
    </location>
</feature>
<organism evidence="4 5">
    <name type="scientific">Edaphochlamys debaryana</name>
    <dbReference type="NCBI Taxonomy" id="47281"/>
    <lineage>
        <taxon>Eukaryota</taxon>
        <taxon>Viridiplantae</taxon>
        <taxon>Chlorophyta</taxon>
        <taxon>core chlorophytes</taxon>
        <taxon>Chlorophyceae</taxon>
        <taxon>CS clade</taxon>
        <taxon>Chlamydomonadales</taxon>
        <taxon>Chlamydomonadales incertae sedis</taxon>
        <taxon>Edaphochlamys</taxon>
    </lineage>
</organism>
<reference evidence="4" key="1">
    <citation type="journal article" date="2020" name="bioRxiv">
        <title>Comparative genomics of Chlamydomonas.</title>
        <authorList>
            <person name="Craig R.J."/>
            <person name="Hasan A.R."/>
            <person name="Ness R.W."/>
            <person name="Keightley P.D."/>
        </authorList>
    </citation>
    <scope>NUCLEOTIDE SEQUENCE</scope>
    <source>
        <strain evidence="4">CCAP 11/70</strain>
    </source>
</reference>
<dbReference type="EMBL" id="JAEHOE010000019">
    <property type="protein sequence ID" value="KAG2496412.1"/>
    <property type="molecule type" value="Genomic_DNA"/>
</dbReference>
<dbReference type="Gene3D" id="3.30.70.1230">
    <property type="entry name" value="Nucleotide cyclase"/>
    <property type="match status" value="3"/>
</dbReference>
<feature type="region of interest" description="Disordered" evidence="1">
    <location>
        <begin position="3359"/>
        <end position="3382"/>
    </location>
</feature>
<feature type="compositionally biased region" description="Low complexity" evidence="1">
    <location>
        <begin position="4058"/>
        <end position="4073"/>
    </location>
</feature>
<feature type="region of interest" description="Disordered" evidence="1">
    <location>
        <begin position="851"/>
        <end position="892"/>
    </location>
</feature>
<feature type="compositionally biased region" description="Low complexity" evidence="1">
    <location>
        <begin position="2236"/>
        <end position="2254"/>
    </location>
</feature>
<feature type="region of interest" description="Disordered" evidence="1">
    <location>
        <begin position="2662"/>
        <end position="2695"/>
    </location>
</feature>
<feature type="compositionally biased region" description="Pro residues" evidence="1">
    <location>
        <begin position="2963"/>
        <end position="2980"/>
    </location>
</feature>
<feature type="signal peptide" evidence="2">
    <location>
        <begin position="1"/>
        <end position="30"/>
    </location>
</feature>
<feature type="region of interest" description="Disordered" evidence="1">
    <location>
        <begin position="3574"/>
        <end position="3620"/>
    </location>
</feature>
<dbReference type="InterPro" id="IPR029787">
    <property type="entry name" value="Nucleotide_cyclase"/>
</dbReference>
<feature type="region of interest" description="Disordered" evidence="1">
    <location>
        <begin position="341"/>
        <end position="388"/>
    </location>
</feature>
<feature type="region of interest" description="Disordered" evidence="1">
    <location>
        <begin position="2809"/>
        <end position="2836"/>
    </location>
</feature>
<feature type="region of interest" description="Disordered" evidence="1">
    <location>
        <begin position="2453"/>
        <end position="2477"/>
    </location>
</feature>
<feature type="region of interest" description="Disordered" evidence="1">
    <location>
        <begin position="1597"/>
        <end position="1677"/>
    </location>
</feature>
<feature type="region of interest" description="Disordered" evidence="1">
    <location>
        <begin position="3081"/>
        <end position="3104"/>
    </location>
</feature>
<dbReference type="GO" id="GO:0009190">
    <property type="term" value="P:cyclic nucleotide biosynthetic process"/>
    <property type="evidence" value="ECO:0007669"/>
    <property type="project" value="InterPro"/>
</dbReference>
<feature type="region of interest" description="Disordered" evidence="1">
    <location>
        <begin position="1161"/>
        <end position="1187"/>
    </location>
</feature>
<feature type="compositionally biased region" description="Low complexity" evidence="1">
    <location>
        <begin position="919"/>
        <end position="932"/>
    </location>
</feature>
<evidence type="ECO:0000313" key="5">
    <source>
        <dbReference type="Proteomes" id="UP000612055"/>
    </source>
</evidence>
<dbReference type="InterPro" id="IPR001054">
    <property type="entry name" value="A/G_cyclase"/>
</dbReference>
<sequence>MLHRRACLHTRVNLHLFSVLLLALSSRAGAESLQADCSAGALCEASASISAFVGGCQGEQAPRQPIRLRVDAGLRGNSNGTSGASGQLLAALQAQSVQASADVLTSGEGHDGGQGYTAWVSTWTVAAAAAETAAAQELPCALLLASKDLNWADVLPAVRNRVARYGSKLVGLPYTVDAPVVLYRRDVLQQRGEAVPETWPELVALLRRLQDRAGAPSPSSGPTAGFCNLLGGGDCSRDPDLLVSVWASVGLAAMPVPRTVAELEAVLETQLRRGAMEPGLVWALTTYRELMAMAPAGAGHGPCSRPSLEVALAQCAVVVAPSSGAKAALWKLGSAQRAARRSLRLGGDGEVEQRGRERGPERAEAQRQQRSGHLGPAGGRSLPRAARRRALEPSAAGVALVAPLPGSVLAAHPDTGVLTSCQGGAVNVSCAYMNPQQLPYAVTPLHGDAAGAAMGATTRPRSAVTRAVYLGSSVYALQINASAPLLHQYAVWRAAAAVLGPAQSWPAVLDPSEGSPTPLRASQLLDVSPWVSHGYNRADAMSYLEAQYDSLTTAFSFTALWLPPGPAAQRLSEVLARSANDAAFGNRSATDIARETLADLLSLYVANEDAVLDALMHQVGGQHIDPADLPGNSTSPTPPPPGTVASNAGADGGLSSGSIAGIVLGCVLGTAALLVFALALWARSGALVGGLRRRLRFLDRSTSSAPGFGPDTTLLLTDVQDSTSLWEQLPTHVMDASLSLHNGAFRQLLPRFGGYECHTEGDSFVLAFHSAVEAAAFALELQVVLLDLSWPQALLDHELAGVVLQAPLAQGSVDGTVPASGGAGQGLSTLVSSSQDMPLVNVASSAGSGMALDDGLGSGPGEGGGGGSSAGAGGPPSRSGTDFGGASGADEPWGLQAVDEERPAAGDSAEQLANILMDPASMGPGMAGSSSRPSRRLPQRARTFSVSDVPHLVGPMGASRSPPGERRTWAHGSAHGPAAGVRPVYGRSQSGKSDSLLTRRTMSETGGRAMEGGPGPHQAGLQQPPQPPRRQPTPAVLLPPVVPERPLLPQALRDAQRPRPIGGQPHFLAPAAARLHQQEEGVRQPPQLLLQALASNTTFDSFSAMDAAASSAAAAAAAARALEPHRLQLSAEEARSLAVFPLEQGSQGPGWLALAGVVPMPAQAQGSPEGPKSRPQDAGSERRSPPSVAAMAAAYGLPLAAGGQAAARLERLSQSSRRSGADMAAMFGLRDEPSATVPDEEVSLRLAPLQSVRGSLLGVTTGRSSTTATGQAALSRASTADGGVLAGTSGLLFVRRSTEANSKSLRLGLYTRTSTRSSAGATPQLTGLIAALPASLGGREAGSQPLLSPELGAALSSLTRRSRRRRRASVDAHTGGGALRSAAGDVQPDTASLSGMRGPGAAGARLARHSSTSSALSGHGAGTLSAAHDGLIVVGSPRQQRARRQRRRQHFGGQGARRSTEGGSSGDGSSDGAGDNALRRGEAGTSTGVLMWANGAASVGPGFHAAANSRSRPPMDLLREVSSPAESDDDSTQALREPACTAHAGTSAAADPVAPATQEAAGDAGVLHGYVPWQTEPVAQGLEATLRHEPAVPLRVLPMPAPALPHPPPAGHDNTLPQQPQPAPASALAPQGRGPAPGLRVEVGEGQAGEPSQDAPDSLEGRWRHLQRSSSGSNSSNHIVTVCSMAIANRSGASRMLRSPRSTAVGSDPELAERRSGDNRSSSLDQSGPPPPPARHSPTSTRRRISASSSPSGTPHESEFVLLPRDRGSGRGGSGQLTLATGNGGSAWPPGWAMSVSLGLPDVSEGAERRLPALPASEGIPVEQQRSAIVRSGPNGAAYAARKGMWNDLTGASTVAVHSGEGDSAGEESASYGMRPNHKLALSSVSGAGSGPLSVVSADGAVVDSDRGHASSGVGSITAHRHSTSVVRLPHANASADSLESSASVAATAAAANAAAANAAAVAASGAGLAWPVQRRAMGRSASLSLLAETEHGSGLAPLAMSSTPAGGSVAASGPGLSRRAAGPSALRRGGGADYIQSPLSRAASHQFPVWDEGPAHPLPSINVLADDDAAEVERASAHVSLGAGARSWSVSALALSALHSQQRPSSPRLGAMVSTAGPSTAPVVPGSGPYTTGQGTTTLHRQSDASPVRLSQTHAHWPGQANPPSQPHTPTHQQLTAALAAAGVRQPLDRASGSAASVRVRLLQQAVTQSLSGRADEPSTGSSTSSATRRRKSACSDPGGPAPPAASQAHAEGPMPRHMATTERHSGTEVDGACGTAAARPQRREPFSAQPPFRGHNLGDSTDPESGSHYARLSTRQSHTGGQARLAGGSGPGMLPIRRPPRRMPTSPRLSAQTLSSYLRGGPAGTASVSGALVSGPLGPRASVANAFRLSMWSVAGAAPQPNVAGAGGGTVTHSGYMPGGAPVSPSRPGRVWGGLEGLAEAYAGPAPVVGAPGGGGRPSLAPAQPTAQPPPPVQPQYQHTNTPFFRASLGGRWPLAARGLGRSGSQPMLFLPSGDPLQPLAAATGVDCRPLGTDGRGTDGRGSSSRAGLPLVDSSAALLGGMVLEGGGSGGGRDSAAYSSMLLPSRDLGVGGRRESSSNTSRLISVLGAALRHKRHSLASGALPGDSLPLGAGVGSSVGPSSLPSGPLAGLGAQKAKRSSLPWGSAAHSSAKTLSARESAQLGRSGSSAAPAAAGPTTVMEAMLMYASGAPGAGSAGSGTPPSAAGAASHATPSKVSPVVSRTRSALMRGMPRSLTSKQLMRVAGAQAGSPGAPPRPSSYHASRSAARGMLAGRSLLALQRLFGHRNSGSDSAHTMSGPYSPNGHGAGGHAGSTAAVSPLASPVMSPLQYALAGGTAAASGGANRAALRAPSGAPLPSVFSRASPPVSFDDQAAGEIEPVVTRTAGHHGLGTTVSARSATLMSDGGPGSGISPTTSCDASVPARTVSGPPRAFGRASAEATPPPRPSAWPSSARPPPLSLEVAAGGGPAGALPVPEHVIATAISPRDADVGSPRAGLFGASGPLRAPGPGPTPSPAALGILSSSRKPVGEDTGAGGSPAPAQAMPPRAVALRQQGPAAGLDGATLSMNTGSSDGRPFSSAMPDCTLPLDDALVSHVSALSTASGPAGGAAVAASAGGAAGQGGPGAPPPASVPRTLVTSALLATGGSAGRTISQPLAPVEETSPTPTDSPSAGASAAAAPAGDGSAGVDAALPLRAGPLGQGGQGSMRVLTHSQLRQHVQVRSQVRSASGDPNRSSAGYLRAASAGLHASGRGSAEEPRGSGGHAAEAPRSSANGGAGALLVRARQGLRALRTSTGVTPLRGPEGSEHSPARACSLRALDTPNTSSRFSHPWSGTGWSASHAEASPLHLPLPPLPQGPREAAALPSAQLEAGVSSAASSGVLPSVAVQEATAGVGAAHGFSRRARSARTAMALSAAAAAAANALAIGGGAPRSSLQQRNVSELMGCRRLSRGGTQDLSQVALATGDSDLNSLLPSTSQNLMLSTQQNAALTSHNLLHSTAATPIANSAAATQAGVAPSSGQAQGLLDRLLDSAGAVSVGALLRGNTGISGGRPHAHAAAGFGAPAPASGQQPPLSGAAPSLGTPTANPGGSGAAVAVPSGSSLRVSRGVLAPPSPALSVTAAAVRDNVGASPSISGRPRSGLFGRASIKGAGMEGFMSTIVRRLDSLVSPAGPATPSAAGALATAMAGGGEMPAWEAAAREGMKSRQVSTAVVNRLGGGGGGAVVPASTASRRVSRKIASGLPGGPEPAVCFRGFRVRCGMHSGLDPERDVYWTKVSGRRAYSGPAMALAKAVSDLVPGGMVVLTQATWDRLQPWPPTDGLPGAIAWDRGRFRVGLCAADPETPSITVELRLFQLLCPQLLPRQPHLERRPWRGAEQVLPGVLSAPLGRLAIVKVQVVGVQVLAAWDAEVTADALRVFGSVVGDVLPVWGGFPAYLETDLDAAPRAPPGPAGAGATESVRGRAAAGSAEGAAARGCGTLVAAFREPAMALGFLHALLDVLVDAPWPEPLLAHELGEPLALAQAGGATPPGGGGGAATPPGAGAEAAAGGLEVQPPSPLPSVTGMAAGGASAPLAFRGLRLRCAADVASVKVDLGCATAIALYEARDPKAFKQLRRMLAAAHMGEVLCSGALLAEVLSGPPQAVAALHDHLAFTPLAPGGSALAPDRGVPASMAFVGAPPSPLPSFGRRTAVSPLPAGRSYRPPLSPVPSMLQWQQPPSPLPSVFQRQQPPSPLPLGLQRGGTSPLPSPLLSSRGGAAAAAATGGGPSGAPAVALFSPPLTRKEASRSAIYLCVRRQIVRRSHMGAAAGFPMAGSVGGVYAVGVMGGACGSLYGNVSAGHISTGGTCGNTPQGSMYGNVAPVSGEGVVGAED</sequence>
<feature type="region of interest" description="Disordered" evidence="1">
    <location>
        <begin position="1357"/>
        <end position="1422"/>
    </location>
</feature>
<feature type="region of interest" description="Disordered" evidence="1">
    <location>
        <begin position="1437"/>
        <end position="1481"/>
    </location>
</feature>
<dbReference type="OrthoDB" id="543202at2759"/>
<name>A0A835Y4T4_9CHLO</name>
<feature type="compositionally biased region" description="Polar residues" evidence="1">
    <location>
        <begin position="987"/>
        <end position="1004"/>
    </location>
</feature>
<feature type="compositionally biased region" description="Polar residues" evidence="1">
    <location>
        <begin position="2809"/>
        <end position="2822"/>
    </location>
</feature>
<dbReference type="Gene3D" id="3.40.190.10">
    <property type="entry name" value="Periplasmic binding protein-like II"/>
    <property type="match status" value="2"/>
</dbReference>
<feature type="region of interest" description="Disordered" evidence="1">
    <location>
        <begin position="1997"/>
        <end position="2034"/>
    </location>
</feature>
<feature type="region of interest" description="Disordered" evidence="1">
    <location>
        <begin position="3044"/>
        <end position="3069"/>
    </location>
</feature>
<feature type="compositionally biased region" description="Low complexity" evidence="1">
    <location>
        <begin position="3184"/>
        <end position="3213"/>
    </location>
</feature>
<feature type="compositionally biased region" description="Basic and acidic residues" evidence="1">
    <location>
        <begin position="351"/>
        <end position="367"/>
    </location>
</feature>
<feature type="compositionally biased region" description="Polar residues" evidence="1">
    <location>
        <begin position="2130"/>
        <end position="2141"/>
    </location>
</feature>